<dbReference type="InterPro" id="IPR036291">
    <property type="entry name" value="NAD(P)-bd_dom_sf"/>
</dbReference>
<dbReference type="InterPro" id="IPR008030">
    <property type="entry name" value="NmrA-like"/>
</dbReference>
<feature type="transmembrane region" description="Helical" evidence="4">
    <location>
        <begin position="107"/>
        <end position="127"/>
    </location>
</feature>
<accession>A0A1X6MYD3</accession>
<dbReference type="Gene3D" id="3.40.50.720">
    <property type="entry name" value="NAD(P)-binding Rossmann-like Domain"/>
    <property type="match status" value="1"/>
</dbReference>
<feature type="transmembrane region" description="Helical" evidence="4">
    <location>
        <begin position="82"/>
        <end position="100"/>
    </location>
</feature>
<proteinExistence type="inferred from homology"/>
<keyword evidence="4" id="KW-1133">Transmembrane helix</keyword>
<protein>
    <recommendedName>
        <fullName evidence="5">NmrA-like domain-containing protein</fullName>
    </recommendedName>
</protein>
<organism evidence="6 7">
    <name type="scientific">Postia placenta MAD-698-R-SB12</name>
    <dbReference type="NCBI Taxonomy" id="670580"/>
    <lineage>
        <taxon>Eukaryota</taxon>
        <taxon>Fungi</taxon>
        <taxon>Dikarya</taxon>
        <taxon>Basidiomycota</taxon>
        <taxon>Agaricomycotina</taxon>
        <taxon>Agaricomycetes</taxon>
        <taxon>Polyporales</taxon>
        <taxon>Adustoporiaceae</taxon>
        <taxon>Rhodonia</taxon>
    </lineage>
</organism>
<dbReference type="Proteomes" id="UP000194127">
    <property type="component" value="Unassembled WGS sequence"/>
</dbReference>
<evidence type="ECO:0000259" key="5">
    <source>
        <dbReference type="Pfam" id="PF05368"/>
    </source>
</evidence>
<evidence type="ECO:0000256" key="2">
    <source>
        <dbReference type="ARBA" id="ARBA00022857"/>
    </source>
</evidence>
<feature type="compositionally biased region" description="Pro residues" evidence="3">
    <location>
        <begin position="613"/>
        <end position="624"/>
    </location>
</feature>
<keyword evidence="4" id="KW-0812">Transmembrane</keyword>
<evidence type="ECO:0000256" key="3">
    <source>
        <dbReference type="SAM" id="MobiDB-lite"/>
    </source>
</evidence>
<keyword evidence="2" id="KW-0521">NADP</keyword>
<dbReference type="PANTHER" id="PTHR42748:SF7">
    <property type="entry name" value="NMRA LIKE REDOX SENSOR 1-RELATED"/>
    <property type="match status" value="1"/>
</dbReference>
<evidence type="ECO:0000313" key="6">
    <source>
        <dbReference type="EMBL" id="OSX61252.1"/>
    </source>
</evidence>
<dbReference type="Pfam" id="PF05368">
    <property type="entry name" value="NmrA"/>
    <property type="match status" value="1"/>
</dbReference>
<feature type="transmembrane region" description="Helical" evidence="4">
    <location>
        <begin position="6"/>
        <end position="33"/>
    </location>
</feature>
<dbReference type="PANTHER" id="PTHR42748">
    <property type="entry name" value="NITROGEN METABOLITE REPRESSION PROTEIN NMRA FAMILY MEMBER"/>
    <property type="match status" value="1"/>
</dbReference>
<dbReference type="OrthoDB" id="419598at2759"/>
<name>A0A1X6MYD3_9APHY</name>
<dbReference type="SUPFAM" id="SSF51735">
    <property type="entry name" value="NAD(P)-binding Rossmann-fold domains"/>
    <property type="match status" value="1"/>
</dbReference>
<dbReference type="GeneID" id="36324252"/>
<reference evidence="6 7" key="1">
    <citation type="submission" date="2017-04" db="EMBL/GenBank/DDBJ databases">
        <title>Genome Sequence of the Model Brown-Rot Fungus Postia placenta SB12.</title>
        <authorList>
            <consortium name="DOE Joint Genome Institute"/>
            <person name="Gaskell J."/>
            <person name="Kersten P."/>
            <person name="Larrondo L.F."/>
            <person name="Canessa P."/>
            <person name="Martinez D."/>
            <person name="Hibbett D."/>
            <person name="Schmoll M."/>
            <person name="Kubicek C.P."/>
            <person name="Martinez A.T."/>
            <person name="Yadav J."/>
            <person name="Master E."/>
            <person name="Magnuson J.K."/>
            <person name="James T."/>
            <person name="Yaver D."/>
            <person name="Berka R."/>
            <person name="Labutti K."/>
            <person name="Lipzen A."/>
            <person name="Aerts A."/>
            <person name="Barry K."/>
            <person name="Henrissat B."/>
            <person name="Blanchette R."/>
            <person name="Grigoriev I."/>
            <person name="Cullen D."/>
        </authorList>
    </citation>
    <scope>NUCLEOTIDE SEQUENCE [LARGE SCALE GENOMIC DNA]</scope>
    <source>
        <strain evidence="6 7">MAD-698-R-SB12</strain>
    </source>
</reference>
<dbReference type="AlphaFoldDB" id="A0A1X6MYD3"/>
<evidence type="ECO:0000256" key="4">
    <source>
        <dbReference type="SAM" id="Phobius"/>
    </source>
</evidence>
<evidence type="ECO:0000256" key="1">
    <source>
        <dbReference type="ARBA" id="ARBA00006328"/>
    </source>
</evidence>
<feature type="region of interest" description="Disordered" evidence="3">
    <location>
        <begin position="595"/>
        <end position="624"/>
    </location>
</feature>
<feature type="domain" description="NmrA-like" evidence="5">
    <location>
        <begin position="315"/>
        <end position="558"/>
    </location>
</feature>
<dbReference type="RefSeq" id="XP_024338046.1">
    <property type="nucleotide sequence ID" value="XM_024479302.1"/>
</dbReference>
<keyword evidence="4" id="KW-0472">Membrane</keyword>
<feature type="transmembrane region" description="Helical" evidence="4">
    <location>
        <begin position="45"/>
        <end position="62"/>
    </location>
</feature>
<dbReference type="InterPro" id="IPR051164">
    <property type="entry name" value="NmrA-like_oxidored"/>
</dbReference>
<sequence length="709" mass="77101">MSGFDLNYWIGFILSAVIFSIFLYGISIAQTLYYFRHYPEDSRLLKAYVVGLLYVTCLHPTMNGLHECIGSLLDFGRTILDIAHYMEAYVSMVTITYEVLEGSRFRNVSTLLGIVLALLAFGSYALLLSQSLPDELPLSACGVGEYGETYAYTIIPNNLVAGVLGLAASFAADVYITVALCMVLHERKTGLARLFQLASCISVRTLCGQDANSLLKMCMSISSGQESIAKQYLRYSLSFLETRVCVEVLLAALILDLMAIDSLRKLNTCIGEGNLRQACAMLCISFYMVNARSTTATAATPPYSPQDHTRKDAMTILITGAAGRTSGFVLNALLQSGHSDLRLFVRSDSAIQKLQSRYPELPRSAFAVGDYLEASTLSPALQGIDVVFHNAPAFHPNEMAMGVALVEAAKQAGVQHFVYCSVLFPILTKMLHHKVKREALTGPHSVEEYLIESGLNYTILEPTSFMQNVDVEAVRKSSTLRATYSLNTLQGYLDLQDLAAVARTVLLDPAPHNRARYELVGQNCTFEDLARILSAHLGHEVTVKRINREDVVTGMHVVTQGDYAVETLDRMLYYYDRRDPQPYTASLCIRHHSGSASATEPCASGTAQRRTGAPPPANSAPPQAPVQTQTFVITTPIQAQLQLSTPVLATPPMLAPINLVPTPAQGPVTAQLASVALQSPVQAAVPIQSSVPTSIYVTPPIVSVALPSN</sequence>
<dbReference type="EMBL" id="KZ110599">
    <property type="protein sequence ID" value="OSX61252.1"/>
    <property type="molecule type" value="Genomic_DNA"/>
</dbReference>
<keyword evidence="7" id="KW-1185">Reference proteome</keyword>
<dbReference type="STRING" id="670580.A0A1X6MYD3"/>
<gene>
    <name evidence="6" type="ORF">POSPLADRAFT_1047488</name>
</gene>
<comment type="similarity">
    <text evidence="1">Belongs to the NmrA-type oxidoreductase family.</text>
</comment>
<evidence type="ECO:0000313" key="7">
    <source>
        <dbReference type="Proteomes" id="UP000194127"/>
    </source>
</evidence>